<dbReference type="AlphaFoldDB" id="B5LCD1"/>
<proteinExistence type="evidence at transcript level"/>
<organism evidence="1">
    <name type="scientific">Pinus taeda</name>
    <name type="common">Loblolly pine</name>
    <dbReference type="NCBI Taxonomy" id="3352"/>
    <lineage>
        <taxon>Eukaryota</taxon>
        <taxon>Viridiplantae</taxon>
        <taxon>Streptophyta</taxon>
        <taxon>Embryophyta</taxon>
        <taxon>Tracheophyta</taxon>
        <taxon>Spermatophyta</taxon>
        <taxon>Pinopsida</taxon>
        <taxon>Pinidae</taxon>
        <taxon>Conifers I</taxon>
        <taxon>Pinales</taxon>
        <taxon>Pinaceae</taxon>
        <taxon>Pinus</taxon>
        <taxon>Pinus subgen. Pinus</taxon>
    </lineage>
</organism>
<reference evidence="1" key="1">
    <citation type="journal article" date="2008" name="Planta">
        <title>Conserved role of proton gradient regulation 5 in the regulation of PSI cyclic electron transport.</title>
        <authorList>
            <person name="Long T.A."/>
            <person name="Okegawa Y."/>
            <person name="Shikanai T."/>
            <person name="Schmidt G.W."/>
            <person name="Covert S.F."/>
        </authorList>
    </citation>
    <scope>NUCLEOTIDE SEQUENCE</scope>
</reference>
<evidence type="ECO:0000313" key="1">
    <source>
        <dbReference type="EMBL" id="ACG75702.1"/>
    </source>
</evidence>
<gene>
    <name evidence="1" type="primary">PGR5</name>
</gene>
<dbReference type="GO" id="GO:0009055">
    <property type="term" value="F:electron transfer activity"/>
    <property type="evidence" value="ECO:0007669"/>
    <property type="project" value="TreeGrafter"/>
</dbReference>
<protein>
    <submittedName>
        <fullName evidence="1">Proton gradient regulation 5</fullName>
    </submittedName>
</protein>
<dbReference type="OMA" id="SCFHSVA"/>
<accession>B5LCD1</accession>
<dbReference type="PANTHER" id="PTHR35709:SF1">
    <property type="entry name" value="PROTEIN PROTON GRADIENT REGULATION 5, CHLOROPLASTIC"/>
    <property type="match status" value="1"/>
</dbReference>
<name>B5LCD1_PINTA</name>
<dbReference type="PANTHER" id="PTHR35709">
    <property type="entry name" value="PROTEIN PROTON GRADIENT REGULATION 5, CHLOROPLASTIC"/>
    <property type="match status" value="1"/>
</dbReference>
<dbReference type="InterPro" id="IPR037497">
    <property type="entry name" value="PGR5"/>
</dbReference>
<dbReference type="GO" id="GO:0009507">
    <property type="term" value="C:chloroplast"/>
    <property type="evidence" value="ECO:0007669"/>
    <property type="project" value="TreeGrafter"/>
</dbReference>
<dbReference type="GO" id="GO:0009773">
    <property type="term" value="P:photosynthetic electron transport in photosystem I"/>
    <property type="evidence" value="ECO:0007669"/>
    <property type="project" value="InterPro"/>
</dbReference>
<sequence>MATISSIPAAGNNVLRRGMTINDGSGWKKSSMAGDGSAQLNARLWSYRTSGKAVRAQPVMGNKNEGKGLFAPLVVLARNIIGKKPFNQLRGKAIALHSQVITEFCKSIGADAKQRQGLIRLAKKNGEKLGFLA</sequence>
<dbReference type="EMBL" id="EU682665">
    <property type="protein sequence ID" value="ACG75702.1"/>
    <property type="molecule type" value="mRNA"/>
</dbReference>
<dbReference type="GO" id="GO:0009644">
    <property type="term" value="P:response to high light intensity"/>
    <property type="evidence" value="ECO:0007669"/>
    <property type="project" value="InterPro"/>
</dbReference>